<dbReference type="Pfam" id="PF21274">
    <property type="entry name" value="Rng_hyd_C"/>
    <property type="match status" value="1"/>
</dbReference>
<dbReference type="Gene3D" id="3.40.30.120">
    <property type="match status" value="1"/>
</dbReference>
<evidence type="ECO:0000256" key="3">
    <source>
        <dbReference type="ARBA" id="ARBA00023002"/>
    </source>
</evidence>
<dbReference type="GO" id="GO:0071949">
    <property type="term" value="F:FAD binding"/>
    <property type="evidence" value="ECO:0007669"/>
    <property type="project" value="InterPro"/>
</dbReference>
<proteinExistence type="predicted"/>
<dbReference type="PRINTS" id="PR00420">
    <property type="entry name" value="RNGMNOXGNASE"/>
</dbReference>
<dbReference type="Proteomes" id="UP000578531">
    <property type="component" value="Unassembled WGS sequence"/>
</dbReference>
<dbReference type="OrthoDB" id="2690153at2759"/>
<dbReference type="Pfam" id="PF01494">
    <property type="entry name" value="FAD_binding_3"/>
    <property type="match status" value="1"/>
</dbReference>
<dbReference type="Gene3D" id="3.50.50.60">
    <property type="entry name" value="FAD/NAD(P)-binding domain"/>
    <property type="match status" value="1"/>
</dbReference>
<dbReference type="InterPro" id="IPR002938">
    <property type="entry name" value="FAD-bd"/>
</dbReference>
<dbReference type="Gene3D" id="3.30.9.10">
    <property type="entry name" value="D-Amino Acid Oxidase, subunit A, domain 2"/>
    <property type="match status" value="1"/>
</dbReference>
<dbReference type="PANTHER" id="PTHR43004">
    <property type="entry name" value="TRK SYSTEM POTASSIUM UPTAKE PROTEIN"/>
    <property type="match status" value="1"/>
</dbReference>
<evidence type="ECO:0000256" key="2">
    <source>
        <dbReference type="ARBA" id="ARBA00022827"/>
    </source>
</evidence>
<organism evidence="5 6">
    <name type="scientific">Letharia columbiana</name>
    <dbReference type="NCBI Taxonomy" id="112416"/>
    <lineage>
        <taxon>Eukaryota</taxon>
        <taxon>Fungi</taxon>
        <taxon>Dikarya</taxon>
        <taxon>Ascomycota</taxon>
        <taxon>Pezizomycotina</taxon>
        <taxon>Lecanoromycetes</taxon>
        <taxon>OSLEUM clade</taxon>
        <taxon>Lecanoromycetidae</taxon>
        <taxon>Lecanorales</taxon>
        <taxon>Lecanorineae</taxon>
        <taxon>Parmeliaceae</taxon>
        <taxon>Letharia</taxon>
    </lineage>
</organism>
<name>A0A8H6CKZ6_9LECA</name>
<accession>A0A8H6CKZ6</accession>
<dbReference type="GO" id="GO:0016709">
    <property type="term" value="F:oxidoreductase activity, acting on paired donors, with incorporation or reduction of molecular oxygen, NAD(P)H as one donor, and incorporation of one atom of oxygen"/>
    <property type="evidence" value="ECO:0007669"/>
    <property type="project" value="UniProtKB-ARBA"/>
</dbReference>
<gene>
    <name evidence="5" type="ORF">HO173_012846</name>
</gene>
<keyword evidence="1" id="KW-0285">Flavoprotein</keyword>
<evidence type="ECO:0000313" key="6">
    <source>
        <dbReference type="Proteomes" id="UP000578531"/>
    </source>
</evidence>
<dbReference type="AlphaFoldDB" id="A0A8H6CKZ6"/>
<reference evidence="5 6" key="1">
    <citation type="journal article" date="2020" name="Genomics">
        <title>Complete, high-quality genomes from long-read metagenomic sequencing of two wolf lichen thalli reveals enigmatic genome architecture.</title>
        <authorList>
            <person name="McKenzie S.K."/>
            <person name="Walston R.F."/>
            <person name="Allen J.L."/>
        </authorList>
    </citation>
    <scope>NUCLEOTIDE SEQUENCE [LARGE SCALE GENOMIC DNA]</scope>
    <source>
        <strain evidence="5">WasteWater2</strain>
    </source>
</reference>
<keyword evidence="3" id="KW-0560">Oxidoreductase</keyword>
<dbReference type="PANTHER" id="PTHR43004:SF21">
    <property type="entry name" value="FAD-BINDING DOMAIN-CONTAINING PROTEIN-RELATED"/>
    <property type="match status" value="1"/>
</dbReference>
<evidence type="ECO:0000259" key="4">
    <source>
        <dbReference type="Pfam" id="PF01494"/>
    </source>
</evidence>
<protein>
    <recommendedName>
        <fullName evidence="4">FAD-binding domain-containing protein</fullName>
    </recommendedName>
</protein>
<dbReference type="InterPro" id="IPR036188">
    <property type="entry name" value="FAD/NAD-bd_sf"/>
</dbReference>
<dbReference type="RefSeq" id="XP_037158424.1">
    <property type="nucleotide sequence ID" value="XM_037314680.1"/>
</dbReference>
<comment type="caution">
    <text evidence="5">The sequence shown here is derived from an EMBL/GenBank/DDBJ whole genome shotgun (WGS) entry which is preliminary data.</text>
</comment>
<keyword evidence="2" id="KW-0274">FAD</keyword>
<dbReference type="EMBL" id="JACCJC010000107">
    <property type="protein sequence ID" value="KAF6225295.1"/>
    <property type="molecule type" value="Genomic_DNA"/>
</dbReference>
<evidence type="ECO:0000313" key="5">
    <source>
        <dbReference type="EMBL" id="KAF6225295.1"/>
    </source>
</evidence>
<feature type="domain" description="FAD-binding" evidence="4">
    <location>
        <begin position="33"/>
        <end position="244"/>
    </location>
</feature>
<keyword evidence="6" id="KW-1185">Reference proteome</keyword>
<sequence length="465" mass="51240">MNEDGLLLANWALPSMKEWQDEIQANNNGSQPAETGQRCSQIIFETWMKRKCLEQPLIDCRFGYDFQSLVESDGEVTATFTDQANDTRVIRSRFLVSCDGGQSRVRKSAGVKMVGGQMLATMLLVHFRSRELAKLRRFGRFGRFGMPFLLTGDTFTAHLMLDNPNITATTLDPQEAIYRVLAGAAGKYPVKIGQILVCNIWHPNLALAEHYASDSGAVILAGDAAHKDPPHGGYGMSSGVEDALAWYQDNPKLLTAGTPAGIALREKLSSYITTSGSEYRDRGIELDSRYKSAAISSDNTEEPPYDVKTYVSSTRPGHRAPHVFLKDGKTSTVDLIAGQWTLVDFVDSCSDSTAVDGFVPMARKQFGIPLNHAVLRSEQAAHSIWGTNLALCRPDGHVAWRANTMPESAEARKEILATVTGYQIHEDYNKREMDEDRVRAKVGIATSFQTAVLAHDDDDDDDKGV</sequence>
<dbReference type="GeneID" id="59294479"/>
<evidence type="ECO:0000256" key="1">
    <source>
        <dbReference type="ARBA" id="ARBA00022630"/>
    </source>
</evidence>
<dbReference type="InterPro" id="IPR050641">
    <property type="entry name" value="RIFMO-like"/>
</dbReference>
<dbReference type="SUPFAM" id="SSF51905">
    <property type="entry name" value="FAD/NAD(P)-binding domain"/>
    <property type="match status" value="1"/>
</dbReference>